<keyword evidence="3" id="KW-1185">Reference proteome</keyword>
<proteinExistence type="predicted"/>
<gene>
    <name evidence="2" type="ORF">AMECASPLE_024626</name>
</gene>
<dbReference type="Pfam" id="PF23762">
    <property type="entry name" value="SHCBP_N"/>
    <property type="match status" value="1"/>
</dbReference>
<evidence type="ECO:0000313" key="3">
    <source>
        <dbReference type="Proteomes" id="UP001469553"/>
    </source>
</evidence>
<feature type="domain" description="SHC SH2" evidence="1">
    <location>
        <begin position="1"/>
        <end position="111"/>
    </location>
</feature>
<organism evidence="2 3">
    <name type="scientific">Ameca splendens</name>
    <dbReference type="NCBI Taxonomy" id="208324"/>
    <lineage>
        <taxon>Eukaryota</taxon>
        <taxon>Metazoa</taxon>
        <taxon>Chordata</taxon>
        <taxon>Craniata</taxon>
        <taxon>Vertebrata</taxon>
        <taxon>Euteleostomi</taxon>
        <taxon>Actinopterygii</taxon>
        <taxon>Neopterygii</taxon>
        <taxon>Teleostei</taxon>
        <taxon>Neoteleostei</taxon>
        <taxon>Acanthomorphata</taxon>
        <taxon>Ovalentaria</taxon>
        <taxon>Atherinomorphae</taxon>
        <taxon>Cyprinodontiformes</taxon>
        <taxon>Goodeidae</taxon>
        <taxon>Ameca</taxon>
    </lineage>
</organism>
<protein>
    <recommendedName>
        <fullName evidence="1">SHC SH2 domain-containing protein</fullName>
    </recommendedName>
</protein>
<dbReference type="Proteomes" id="UP001469553">
    <property type="component" value="Unassembled WGS sequence"/>
</dbReference>
<dbReference type="EMBL" id="JAHRIP010030576">
    <property type="protein sequence ID" value="MEQ2292595.1"/>
    <property type="molecule type" value="Genomic_DNA"/>
</dbReference>
<name>A0ABV0YGN0_9TELE</name>
<dbReference type="PANTHER" id="PTHR14695:SF8">
    <property type="entry name" value="SHC SH2 DOMAIN-BINDING PROTEIN 1"/>
    <property type="match status" value="1"/>
</dbReference>
<evidence type="ECO:0000313" key="2">
    <source>
        <dbReference type="EMBL" id="MEQ2292595.1"/>
    </source>
</evidence>
<dbReference type="InterPro" id="IPR057508">
    <property type="entry name" value="SHCBP-like_N"/>
</dbReference>
<evidence type="ECO:0000259" key="1">
    <source>
        <dbReference type="Pfam" id="PF23762"/>
    </source>
</evidence>
<comment type="caution">
    <text evidence="2">The sequence shown here is derived from an EMBL/GenBank/DDBJ whole genome shotgun (WGS) entry which is preliminary data.</text>
</comment>
<sequence length="111" mass="12658">MLGDCKPSEVKAFTADYLEKALEPCDWLALWSTDVFDVVVEVQDLDLNDLKACVKLVLPLQWETRSCEITEEAFNSLLEATQHKVFLIELQVVYNESGDLDQTAITLEHLR</sequence>
<accession>A0ABV0YGN0</accession>
<dbReference type="PANTHER" id="PTHR14695">
    <property type="entry name" value="SHC SH2-DOMAIN BINDING PROTEIN 1-RELATED"/>
    <property type="match status" value="1"/>
</dbReference>
<reference evidence="2 3" key="1">
    <citation type="submission" date="2021-06" db="EMBL/GenBank/DDBJ databases">
        <authorList>
            <person name="Palmer J.M."/>
        </authorList>
    </citation>
    <scope>NUCLEOTIDE SEQUENCE [LARGE SCALE GENOMIC DNA]</scope>
    <source>
        <strain evidence="2 3">AS_MEX2019</strain>
        <tissue evidence="2">Muscle</tissue>
    </source>
</reference>
<dbReference type="InterPro" id="IPR045140">
    <property type="entry name" value="SHCBP1-like"/>
</dbReference>